<dbReference type="EMBL" id="AE017125">
    <property type="protein sequence ID" value="AAP77861.1"/>
    <property type="molecule type" value="Genomic_DNA"/>
</dbReference>
<sequence length="99" mass="11232">MSKQLYNSHQAFMLLDAVMGICICATALILAFGFLYTLAPTPKVSTYSAYKQLFLSPKTTSVTLNTHSTPLLTYELLEHSYSIPDNFEFLRFYMPKAIH</sequence>
<dbReference type="Proteomes" id="UP000002495">
    <property type="component" value="Chromosome"/>
</dbReference>
<evidence type="ECO:0000313" key="2">
    <source>
        <dbReference type="EMBL" id="AAP77861.1"/>
    </source>
</evidence>
<feature type="transmembrane region" description="Helical" evidence="1">
    <location>
        <begin position="12"/>
        <end position="36"/>
    </location>
</feature>
<protein>
    <submittedName>
        <fullName evidence="2">Uncharacterized protein</fullName>
    </submittedName>
</protein>
<dbReference type="STRING" id="235279.HH_1264"/>
<dbReference type="HOGENOM" id="CLU_2316428_0_0_7"/>
<name>Q7VGQ6_HELHP</name>
<keyword evidence="1" id="KW-0812">Transmembrane</keyword>
<dbReference type="RefSeq" id="WP_011116104.1">
    <property type="nucleotide sequence ID" value="NC_004917.1"/>
</dbReference>
<keyword evidence="1" id="KW-1133">Transmembrane helix</keyword>
<keyword evidence="3" id="KW-1185">Reference proteome</keyword>
<dbReference type="KEGG" id="hhe:HH_1264"/>
<dbReference type="AlphaFoldDB" id="Q7VGQ6"/>
<keyword evidence="1" id="KW-0472">Membrane</keyword>
<accession>Q7VGQ6</accession>
<evidence type="ECO:0000313" key="3">
    <source>
        <dbReference type="Proteomes" id="UP000002495"/>
    </source>
</evidence>
<proteinExistence type="predicted"/>
<organism evidence="2 3">
    <name type="scientific">Helicobacter hepaticus (strain ATCC 51449 / 3B1)</name>
    <dbReference type="NCBI Taxonomy" id="235279"/>
    <lineage>
        <taxon>Bacteria</taxon>
        <taxon>Pseudomonadati</taxon>
        <taxon>Campylobacterota</taxon>
        <taxon>Epsilonproteobacteria</taxon>
        <taxon>Campylobacterales</taxon>
        <taxon>Helicobacteraceae</taxon>
        <taxon>Helicobacter</taxon>
    </lineage>
</organism>
<gene>
    <name evidence="2" type="ordered locus">HH_1264</name>
</gene>
<reference evidence="2 3" key="1">
    <citation type="journal article" date="2003" name="Proc. Natl. Acad. Sci. U.S.A.">
        <title>The complete genome sequence of the carcinogenic bacterium Helicobacter hepaticus.</title>
        <authorList>
            <person name="Suerbaum S."/>
            <person name="Josenhans C."/>
            <person name="Sterzenbach T."/>
            <person name="Drescher B."/>
            <person name="Brandt P."/>
            <person name="Bell M."/>
            <person name="Droege M."/>
            <person name="Fartmann B."/>
            <person name="Fischer H.-P."/>
            <person name="Ge Z."/>
            <person name="Hoerster A."/>
            <person name="Holland R."/>
            <person name="Klein K."/>
            <person name="Koenig J."/>
            <person name="Macko L."/>
            <person name="Mendz G.L."/>
            <person name="Nyakatura G."/>
            <person name="Schauer D.B."/>
            <person name="Shen Z."/>
            <person name="Weber J."/>
            <person name="Frosch M."/>
            <person name="Fox J.G."/>
        </authorList>
    </citation>
    <scope>NUCLEOTIDE SEQUENCE [LARGE SCALE GENOMIC DNA]</scope>
    <source>
        <strain evidence="3">ATCC 51449 / 3B1</strain>
    </source>
</reference>
<evidence type="ECO:0000256" key="1">
    <source>
        <dbReference type="SAM" id="Phobius"/>
    </source>
</evidence>
<dbReference type="OrthoDB" id="5327847at2"/>